<evidence type="ECO:0000313" key="6">
    <source>
        <dbReference type="Proteomes" id="UP001279734"/>
    </source>
</evidence>
<evidence type="ECO:0000313" key="5">
    <source>
        <dbReference type="EMBL" id="GMH00088.1"/>
    </source>
</evidence>
<dbReference type="GO" id="GO:0048046">
    <property type="term" value="C:apoplast"/>
    <property type="evidence" value="ECO:0007669"/>
    <property type="project" value="UniProtKB-SubCell"/>
</dbReference>
<dbReference type="EMBL" id="BSYO01000001">
    <property type="protein sequence ID" value="GMH00088.1"/>
    <property type="molecule type" value="Genomic_DNA"/>
</dbReference>
<gene>
    <name evidence="5" type="ORF">Nepgr_001927</name>
</gene>
<dbReference type="InterPro" id="IPR004265">
    <property type="entry name" value="Dirigent"/>
</dbReference>
<dbReference type="Gene3D" id="2.40.480.10">
    <property type="entry name" value="Allene oxide cyclase-like"/>
    <property type="match status" value="1"/>
</dbReference>
<comment type="similarity">
    <text evidence="1 4">Belongs to the plant dirigent protein family.</text>
</comment>
<evidence type="ECO:0000256" key="2">
    <source>
        <dbReference type="ARBA" id="ARBA00011738"/>
    </source>
</evidence>
<dbReference type="InterPro" id="IPR044859">
    <property type="entry name" value="Allene_oxi_cyc_Dirigent"/>
</dbReference>
<accession>A0AAD3P602</accession>
<evidence type="ECO:0000256" key="3">
    <source>
        <dbReference type="ARBA" id="ARBA00022525"/>
    </source>
</evidence>
<dbReference type="AlphaFoldDB" id="A0AAD3P602"/>
<keyword evidence="6" id="KW-1185">Reference proteome</keyword>
<dbReference type="Pfam" id="PF03018">
    <property type="entry name" value="Dirigent"/>
    <property type="match status" value="1"/>
</dbReference>
<dbReference type="GO" id="GO:0009699">
    <property type="term" value="P:phenylpropanoid biosynthetic process"/>
    <property type="evidence" value="ECO:0007669"/>
    <property type="project" value="UniProtKB-ARBA"/>
</dbReference>
<keyword evidence="4" id="KW-0052">Apoplast</keyword>
<keyword evidence="3 4" id="KW-0964">Secreted</keyword>
<evidence type="ECO:0000256" key="4">
    <source>
        <dbReference type="RuleBase" id="RU363099"/>
    </source>
</evidence>
<comment type="subcellular location">
    <subcellularLocation>
        <location evidence="4">Secreted</location>
        <location evidence="4">Extracellular space</location>
        <location evidence="4">Apoplast</location>
    </subcellularLocation>
</comment>
<reference evidence="5" key="1">
    <citation type="submission" date="2023-05" db="EMBL/GenBank/DDBJ databases">
        <title>Nepenthes gracilis genome sequencing.</title>
        <authorList>
            <person name="Fukushima K."/>
        </authorList>
    </citation>
    <scope>NUCLEOTIDE SEQUENCE</scope>
    <source>
        <strain evidence="5">SING2019-196</strain>
    </source>
</reference>
<comment type="function">
    <text evidence="4">Dirigent proteins impart stereoselectivity on the phenoxy radical-coupling reaction, yielding optically active lignans from two molecules of coniferyl alcohol in the biosynthesis of lignans, flavonolignans, and alkaloids and thus plays a central role in plant secondary metabolism.</text>
</comment>
<dbReference type="Proteomes" id="UP001279734">
    <property type="component" value="Unassembled WGS sequence"/>
</dbReference>
<sequence>MIAFRGKMSTQPPLYSIAKTEQKHAPTPFLQQKRRSVYFYHMLSPLRTSHLPLLPISFAGINGGFARTFSPEELGLYKQKLSQFRLYWHDVVNESNPTSVAIVSPPMNTSTAFGFVTMIDNPLTEGPGSSSKWIGRAQGFYASASQEEVGLLMAMNSAIMEGKYNGSTITVFGMNMVFSKVRKMPVIGGKGLFRFARGYVQARTHSSDPTTG</sequence>
<proteinExistence type="inferred from homology"/>
<organism evidence="5 6">
    <name type="scientific">Nepenthes gracilis</name>
    <name type="common">Slender pitcher plant</name>
    <dbReference type="NCBI Taxonomy" id="150966"/>
    <lineage>
        <taxon>Eukaryota</taxon>
        <taxon>Viridiplantae</taxon>
        <taxon>Streptophyta</taxon>
        <taxon>Embryophyta</taxon>
        <taxon>Tracheophyta</taxon>
        <taxon>Spermatophyta</taxon>
        <taxon>Magnoliopsida</taxon>
        <taxon>eudicotyledons</taxon>
        <taxon>Gunneridae</taxon>
        <taxon>Pentapetalae</taxon>
        <taxon>Caryophyllales</taxon>
        <taxon>Nepenthaceae</taxon>
        <taxon>Nepenthes</taxon>
    </lineage>
</organism>
<comment type="caution">
    <text evidence="5">The sequence shown here is derived from an EMBL/GenBank/DDBJ whole genome shotgun (WGS) entry which is preliminary data.</text>
</comment>
<protein>
    <recommendedName>
        <fullName evidence="4">Dirigent protein</fullName>
    </recommendedName>
</protein>
<dbReference type="PANTHER" id="PTHR21495">
    <property type="entry name" value="NUCLEOPORIN-RELATED"/>
    <property type="match status" value="1"/>
</dbReference>
<comment type="subunit">
    <text evidence="2 4">Homodimer.</text>
</comment>
<evidence type="ECO:0000256" key="1">
    <source>
        <dbReference type="ARBA" id="ARBA00010746"/>
    </source>
</evidence>
<name>A0AAD3P602_NEPGR</name>